<evidence type="ECO:0000313" key="9">
    <source>
        <dbReference type="EMBL" id="KAF1968328.1"/>
    </source>
</evidence>
<dbReference type="GO" id="GO:0000462">
    <property type="term" value="P:maturation of SSU-rRNA from tricistronic rRNA transcript (SSU-rRNA, 5.8S rRNA, LSU-rRNA)"/>
    <property type="evidence" value="ECO:0007669"/>
    <property type="project" value="TreeGrafter"/>
</dbReference>
<accession>A0A6A5UUE1</accession>
<evidence type="ECO:0000259" key="7">
    <source>
        <dbReference type="Pfam" id="PF23097"/>
    </source>
</evidence>
<protein>
    <submittedName>
        <fullName evidence="9">Uncharacterized protein</fullName>
    </submittedName>
</protein>
<keyword evidence="10" id="KW-1185">Reference proteome</keyword>
<feature type="region of interest" description="Disordered" evidence="5">
    <location>
        <begin position="239"/>
        <end position="327"/>
    </location>
</feature>
<evidence type="ECO:0000313" key="10">
    <source>
        <dbReference type="Proteomes" id="UP000800036"/>
    </source>
</evidence>
<feature type="domain" description="Nucleolar protein 10-like second" evidence="7">
    <location>
        <begin position="129"/>
        <end position="177"/>
    </location>
</feature>
<evidence type="ECO:0000256" key="2">
    <source>
        <dbReference type="ARBA" id="ARBA00022574"/>
    </source>
</evidence>
<evidence type="ECO:0000259" key="6">
    <source>
        <dbReference type="Pfam" id="PF08159"/>
    </source>
</evidence>
<dbReference type="Pfam" id="PF08159">
    <property type="entry name" value="NUC153"/>
    <property type="match status" value="1"/>
</dbReference>
<keyword evidence="4" id="KW-0539">Nucleus</keyword>
<evidence type="ECO:0000256" key="3">
    <source>
        <dbReference type="ARBA" id="ARBA00022737"/>
    </source>
</evidence>
<dbReference type="AlphaFoldDB" id="A0A6A5UUE1"/>
<dbReference type="EMBL" id="ML976721">
    <property type="protein sequence ID" value="KAF1968328.1"/>
    <property type="molecule type" value="Genomic_DNA"/>
</dbReference>
<keyword evidence="3" id="KW-0677">Repeat</keyword>
<feature type="compositionally biased region" description="Basic and acidic residues" evidence="5">
    <location>
        <begin position="189"/>
        <end position="200"/>
    </location>
</feature>
<dbReference type="InterPro" id="IPR012580">
    <property type="entry name" value="NUC153"/>
</dbReference>
<evidence type="ECO:0000256" key="5">
    <source>
        <dbReference type="SAM" id="MobiDB-lite"/>
    </source>
</evidence>
<reference evidence="9" key="1">
    <citation type="journal article" date="2020" name="Stud. Mycol.">
        <title>101 Dothideomycetes genomes: a test case for predicting lifestyles and emergence of pathogens.</title>
        <authorList>
            <person name="Haridas S."/>
            <person name="Albert R."/>
            <person name="Binder M."/>
            <person name="Bloem J."/>
            <person name="Labutti K."/>
            <person name="Salamov A."/>
            <person name="Andreopoulos B."/>
            <person name="Baker S."/>
            <person name="Barry K."/>
            <person name="Bills G."/>
            <person name="Bluhm B."/>
            <person name="Cannon C."/>
            <person name="Castanera R."/>
            <person name="Culley D."/>
            <person name="Daum C."/>
            <person name="Ezra D."/>
            <person name="Gonzalez J."/>
            <person name="Henrissat B."/>
            <person name="Kuo A."/>
            <person name="Liang C."/>
            <person name="Lipzen A."/>
            <person name="Lutzoni F."/>
            <person name="Magnuson J."/>
            <person name="Mondo S."/>
            <person name="Nolan M."/>
            <person name="Ohm R."/>
            <person name="Pangilinan J."/>
            <person name="Park H.-J."/>
            <person name="Ramirez L."/>
            <person name="Alfaro M."/>
            <person name="Sun H."/>
            <person name="Tritt A."/>
            <person name="Yoshinaga Y."/>
            <person name="Zwiers L.-H."/>
            <person name="Turgeon B."/>
            <person name="Goodwin S."/>
            <person name="Spatafora J."/>
            <person name="Crous P."/>
            <person name="Grigoriev I."/>
        </authorList>
    </citation>
    <scope>NUCLEOTIDE SEQUENCE</scope>
    <source>
        <strain evidence="9">CBS 107.79</strain>
    </source>
</reference>
<dbReference type="Pfam" id="PF23097">
    <property type="entry name" value="NOL10_2nd"/>
    <property type="match status" value="1"/>
</dbReference>
<feature type="compositionally biased region" description="Basic and acidic residues" evidence="5">
    <location>
        <begin position="273"/>
        <end position="291"/>
    </location>
</feature>
<dbReference type="PANTHER" id="PTHR14927:SF0">
    <property type="entry name" value="NUCLEOLAR PROTEIN 10"/>
    <property type="match status" value="1"/>
</dbReference>
<evidence type="ECO:0000256" key="1">
    <source>
        <dbReference type="ARBA" id="ARBA00004604"/>
    </source>
</evidence>
<dbReference type="Pfam" id="PF23098">
    <property type="entry name" value="Beta-prop_NOL10_N"/>
    <property type="match status" value="1"/>
</dbReference>
<name>A0A6A5UUE1_9PLEO</name>
<feature type="domain" description="NUC153" evidence="6">
    <location>
        <begin position="213"/>
        <end position="241"/>
    </location>
</feature>
<keyword evidence="2" id="KW-0853">WD repeat</keyword>
<feature type="region of interest" description="Disordered" evidence="5">
    <location>
        <begin position="181"/>
        <end position="207"/>
    </location>
</feature>
<dbReference type="GO" id="GO:0030686">
    <property type="term" value="C:90S preribosome"/>
    <property type="evidence" value="ECO:0007669"/>
    <property type="project" value="TreeGrafter"/>
</dbReference>
<dbReference type="OrthoDB" id="273340at2759"/>
<feature type="compositionally biased region" description="Polar residues" evidence="5">
    <location>
        <begin position="239"/>
        <end position="252"/>
    </location>
</feature>
<gene>
    <name evidence="9" type="ORF">BU23DRAFT_656131</name>
</gene>
<evidence type="ECO:0000259" key="8">
    <source>
        <dbReference type="Pfam" id="PF23098"/>
    </source>
</evidence>
<comment type="subcellular location">
    <subcellularLocation>
        <location evidence="1">Nucleus</location>
        <location evidence="1">Nucleolus</location>
    </subcellularLocation>
</comment>
<dbReference type="Proteomes" id="UP000800036">
    <property type="component" value="Unassembled WGS sequence"/>
</dbReference>
<dbReference type="InterPro" id="IPR040382">
    <property type="entry name" value="NOL10/Enp2"/>
</dbReference>
<feature type="domain" description="Nucleolar protein 10-like N-terminal" evidence="8">
    <location>
        <begin position="41"/>
        <end position="115"/>
    </location>
</feature>
<dbReference type="GO" id="GO:0032040">
    <property type="term" value="C:small-subunit processome"/>
    <property type="evidence" value="ECO:0007669"/>
    <property type="project" value="TreeGrafter"/>
</dbReference>
<dbReference type="PANTHER" id="PTHR14927">
    <property type="entry name" value="NUCLEOLAR PROTEIN 10"/>
    <property type="match status" value="1"/>
</dbReference>
<evidence type="ECO:0000256" key="4">
    <source>
        <dbReference type="ARBA" id="ARBA00023242"/>
    </source>
</evidence>
<proteinExistence type="predicted"/>
<dbReference type="InterPro" id="IPR056550">
    <property type="entry name" value="NOL10_2nd"/>
</dbReference>
<organism evidence="9 10">
    <name type="scientific">Bimuria novae-zelandiae CBS 107.79</name>
    <dbReference type="NCBI Taxonomy" id="1447943"/>
    <lineage>
        <taxon>Eukaryota</taxon>
        <taxon>Fungi</taxon>
        <taxon>Dikarya</taxon>
        <taxon>Ascomycota</taxon>
        <taxon>Pezizomycotina</taxon>
        <taxon>Dothideomycetes</taxon>
        <taxon>Pleosporomycetidae</taxon>
        <taxon>Pleosporales</taxon>
        <taxon>Massarineae</taxon>
        <taxon>Didymosphaeriaceae</taxon>
        <taxon>Bimuria</taxon>
    </lineage>
</organism>
<dbReference type="InterPro" id="IPR056551">
    <property type="entry name" value="Beta-prop_NOL10_N"/>
</dbReference>
<sequence>MVFEILALASSTLSTRKRDKMKAIKGENPTGYALSVPDNVRTLPEWLARKRKRSLKGGPAYANRIELLHDFGFKEASQMIRISDDGNWMMSTGVYKPQIYTQNLSQLSLSYVENVVEEMVEETNNDPAIYDNYKFLTRPQLSELALDGLIRTTNLLRPYMHGYFVNQQLYEDARLINNPKSFRRRTKERKPVDENDEKSGDSNNYQSDSLVADPCFASLFADEDFAIDEGSHEFCLLNPSTVTVGNNSTPTAPSRPEPRMHTTSSNKERRRQRPDLDFSTRLEKNGHKKEANSSNLLPTRGTKSMFFTPAVTQREETTRRRRRKAPV</sequence>